<dbReference type="Pfam" id="PF00685">
    <property type="entry name" value="Sulfotransfer_1"/>
    <property type="match status" value="1"/>
</dbReference>
<name>A0A9W7A9B7_9STRA</name>
<dbReference type="Proteomes" id="UP001165122">
    <property type="component" value="Unassembled WGS sequence"/>
</dbReference>
<keyword evidence="2" id="KW-0808">Transferase</keyword>
<feature type="domain" description="Sulfotransferase" evidence="3">
    <location>
        <begin position="30"/>
        <end position="284"/>
    </location>
</feature>
<comment type="caution">
    <text evidence="4">The sequence shown here is derived from an EMBL/GenBank/DDBJ whole genome shotgun (WGS) entry which is preliminary data.</text>
</comment>
<proteinExistence type="inferred from homology"/>
<dbReference type="PANTHER" id="PTHR11783">
    <property type="entry name" value="SULFOTRANSFERASE SULT"/>
    <property type="match status" value="1"/>
</dbReference>
<dbReference type="OrthoDB" id="10262068at2759"/>
<dbReference type="Gene3D" id="3.40.50.300">
    <property type="entry name" value="P-loop containing nucleotide triphosphate hydrolases"/>
    <property type="match status" value="1"/>
</dbReference>
<protein>
    <recommendedName>
        <fullName evidence="3">Sulfotransferase domain-containing protein</fullName>
    </recommendedName>
</protein>
<organism evidence="4 5">
    <name type="scientific">Triparma laevis f. longispina</name>
    <dbReference type="NCBI Taxonomy" id="1714387"/>
    <lineage>
        <taxon>Eukaryota</taxon>
        <taxon>Sar</taxon>
        <taxon>Stramenopiles</taxon>
        <taxon>Ochrophyta</taxon>
        <taxon>Bolidophyceae</taxon>
        <taxon>Parmales</taxon>
        <taxon>Triparmaceae</taxon>
        <taxon>Triparma</taxon>
    </lineage>
</organism>
<dbReference type="AlphaFoldDB" id="A0A9W7A9B7"/>
<evidence type="ECO:0000259" key="3">
    <source>
        <dbReference type="Pfam" id="PF00685"/>
    </source>
</evidence>
<sequence length="297" mass="33811">MEKKQPLLPITLERTLSAISTYTPTQPLTVIICSYPKSGTTWMQNVIYELLALQSFRTTSKKTTLSHISNYCPFIENDKAWSFSSTPPQLASNHLEAHSGINATIFNTHLYLSTMPSGDNIKYIYMMRHARDVCNSFYYHLSHQAPEDGGYTGSRSDFVKEWSNGEIAFGSWGDHLKSWLNSDGTVKDSRCLRVNYSDMKRDIEGSVRRVAMHIGVGEITDEELDDIVPRLSVKYMKDNIEKFEPRSVKWVDKGDGFSFVRKGNEGDGKKEFEEEDEKVFLEGFETFPPPEGCVDLL</sequence>
<reference evidence="5" key="1">
    <citation type="journal article" date="2023" name="Commun. Biol.">
        <title>Genome analysis of Parmales, the sister group of diatoms, reveals the evolutionary specialization of diatoms from phago-mixotrophs to photoautotrophs.</title>
        <authorList>
            <person name="Ban H."/>
            <person name="Sato S."/>
            <person name="Yoshikawa S."/>
            <person name="Yamada K."/>
            <person name="Nakamura Y."/>
            <person name="Ichinomiya M."/>
            <person name="Sato N."/>
            <person name="Blanc-Mathieu R."/>
            <person name="Endo H."/>
            <person name="Kuwata A."/>
            <person name="Ogata H."/>
        </authorList>
    </citation>
    <scope>NUCLEOTIDE SEQUENCE [LARGE SCALE GENOMIC DNA]</scope>
    <source>
        <strain evidence="5">NIES 3700</strain>
    </source>
</reference>
<evidence type="ECO:0000256" key="1">
    <source>
        <dbReference type="ARBA" id="ARBA00005771"/>
    </source>
</evidence>
<dbReference type="InterPro" id="IPR000863">
    <property type="entry name" value="Sulfotransferase_dom"/>
</dbReference>
<dbReference type="SUPFAM" id="SSF52540">
    <property type="entry name" value="P-loop containing nucleoside triphosphate hydrolases"/>
    <property type="match status" value="1"/>
</dbReference>
<dbReference type="InterPro" id="IPR027417">
    <property type="entry name" value="P-loop_NTPase"/>
</dbReference>
<evidence type="ECO:0000256" key="2">
    <source>
        <dbReference type="ARBA" id="ARBA00022679"/>
    </source>
</evidence>
<keyword evidence="5" id="KW-1185">Reference proteome</keyword>
<accession>A0A9W7A9B7</accession>
<gene>
    <name evidence="4" type="ORF">TrLO_g6643</name>
</gene>
<dbReference type="GO" id="GO:0008146">
    <property type="term" value="F:sulfotransferase activity"/>
    <property type="evidence" value="ECO:0007669"/>
    <property type="project" value="InterPro"/>
</dbReference>
<comment type="similarity">
    <text evidence="1">Belongs to the sulfotransferase 1 family.</text>
</comment>
<dbReference type="EMBL" id="BRXW01000562">
    <property type="protein sequence ID" value="GMH66511.1"/>
    <property type="molecule type" value="Genomic_DNA"/>
</dbReference>
<evidence type="ECO:0000313" key="4">
    <source>
        <dbReference type="EMBL" id="GMH66511.1"/>
    </source>
</evidence>
<evidence type="ECO:0000313" key="5">
    <source>
        <dbReference type="Proteomes" id="UP001165122"/>
    </source>
</evidence>